<feature type="compositionally biased region" description="Acidic residues" evidence="1">
    <location>
        <begin position="171"/>
        <end position="182"/>
    </location>
</feature>
<dbReference type="AlphaFoldDB" id="L9ZVG6"/>
<feature type="transmembrane region" description="Helical" evidence="2">
    <location>
        <begin position="30"/>
        <end position="49"/>
    </location>
</feature>
<dbReference type="PANTHER" id="PTHR33507">
    <property type="entry name" value="INNER MEMBRANE PROTEIN YBBJ"/>
    <property type="match status" value="1"/>
</dbReference>
<keyword evidence="2" id="KW-0472">Membrane</keyword>
<dbReference type="Gene3D" id="2.40.50.140">
    <property type="entry name" value="Nucleic acid-binding proteins"/>
    <property type="match status" value="1"/>
</dbReference>
<feature type="transmembrane region" description="Helical" evidence="2">
    <location>
        <begin position="6"/>
        <end position="23"/>
    </location>
</feature>
<name>L9ZVG6_9EURY</name>
<dbReference type="InterPro" id="IPR052165">
    <property type="entry name" value="Membrane_assoc_protease"/>
</dbReference>
<reference evidence="3 4" key="1">
    <citation type="journal article" date="2014" name="PLoS Genet.">
        <title>Phylogenetically driven sequencing of extremely halophilic archaea reveals strategies for static and dynamic osmo-response.</title>
        <authorList>
            <person name="Becker E.A."/>
            <person name="Seitzer P.M."/>
            <person name="Tritt A."/>
            <person name="Larsen D."/>
            <person name="Krusor M."/>
            <person name="Yao A.I."/>
            <person name="Wu D."/>
            <person name="Madern D."/>
            <person name="Eisen J.A."/>
            <person name="Darling A.E."/>
            <person name="Facciotti M.T."/>
        </authorList>
    </citation>
    <scope>NUCLEOTIDE SEQUENCE [LARGE SCALE GENOMIC DNA]</scope>
    <source>
        <strain evidence="3 4">JCM 10989</strain>
    </source>
</reference>
<feature type="compositionally biased region" description="Polar residues" evidence="1">
    <location>
        <begin position="211"/>
        <end position="223"/>
    </location>
</feature>
<dbReference type="EMBL" id="AOIM01000036">
    <property type="protein sequence ID" value="ELY89577.1"/>
    <property type="molecule type" value="Genomic_DNA"/>
</dbReference>
<dbReference type="STRING" id="1227493.C483_13663"/>
<protein>
    <recommendedName>
        <fullName evidence="5">NfeD-like C-terminal domain-containing protein</fullName>
    </recommendedName>
</protein>
<evidence type="ECO:0008006" key="5">
    <source>
        <dbReference type="Google" id="ProtNLM"/>
    </source>
</evidence>
<accession>L9ZVG6</accession>
<comment type="caution">
    <text evidence="3">The sequence shown here is derived from an EMBL/GenBank/DDBJ whole genome shotgun (WGS) entry which is preliminary data.</text>
</comment>
<evidence type="ECO:0000256" key="2">
    <source>
        <dbReference type="SAM" id="Phobius"/>
    </source>
</evidence>
<sequence length="232" mass="23719">MLDALFGNVALLLLSAGLVLMALEALSPGAHLIVIGIALVGAGLIGVLFPVSSPFILAGLTLLIGVVAAYIYNEFDFYGGKGTAQTSDSDTLAGSTGYVTETVTTRSGEVKLDDGGFAPYYSARTTSGSIEEGEEVIVLDPGGGNILTVESLGAIGEDEIDRALASNASETEGETGTETEAEAETKTDETTETTESDTDSSTTSQAADTEPQTGTDPTNSIDESVTETEKSG</sequence>
<feature type="region of interest" description="Disordered" evidence="1">
    <location>
        <begin position="166"/>
        <end position="232"/>
    </location>
</feature>
<gene>
    <name evidence="3" type="ORF">C483_13663</name>
</gene>
<dbReference type="PATRIC" id="fig|1227493.4.peg.2746"/>
<keyword evidence="4" id="KW-1185">Reference proteome</keyword>
<dbReference type="GO" id="GO:0005886">
    <property type="term" value="C:plasma membrane"/>
    <property type="evidence" value="ECO:0007669"/>
    <property type="project" value="TreeGrafter"/>
</dbReference>
<dbReference type="RefSeq" id="WP_006653901.1">
    <property type="nucleotide sequence ID" value="NZ_AOIM01000036.1"/>
</dbReference>
<dbReference type="InterPro" id="IPR012340">
    <property type="entry name" value="NA-bd_OB-fold"/>
</dbReference>
<evidence type="ECO:0000313" key="3">
    <source>
        <dbReference type="EMBL" id="ELY89577.1"/>
    </source>
</evidence>
<keyword evidence="2" id="KW-0812">Transmembrane</keyword>
<evidence type="ECO:0000256" key="1">
    <source>
        <dbReference type="SAM" id="MobiDB-lite"/>
    </source>
</evidence>
<organism evidence="3 4">
    <name type="scientific">Natrialba hulunbeirensis JCM 10989</name>
    <dbReference type="NCBI Taxonomy" id="1227493"/>
    <lineage>
        <taxon>Archaea</taxon>
        <taxon>Methanobacteriati</taxon>
        <taxon>Methanobacteriota</taxon>
        <taxon>Stenosarchaea group</taxon>
        <taxon>Halobacteria</taxon>
        <taxon>Halobacteriales</taxon>
        <taxon>Natrialbaceae</taxon>
        <taxon>Natrialba</taxon>
    </lineage>
</organism>
<evidence type="ECO:0000313" key="4">
    <source>
        <dbReference type="Proteomes" id="UP000011519"/>
    </source>
</evidence>
<dbReference type="Proteomes" id="UP000011519">
    <property type="component" value="Unassembled WGS sequence"/>
</dbReference>
<feature type="compositionally biased region" description="Low complexity" evidence="1">
    <location>
        <begin position="199"/>
        <end position="210"/>
    </location>
</feature>
<dbReference type="OrthoDB" id="157604at2157"/>
<keyword evidence="2" id="KW-1133">Transmembrane helix</keyword>
<dbReference type="PANTHER" id="PTHR33507:SF3">
    <property type="entry name" value="INNER MEMBRANE PROTEIN YBBJ"/>
    <property type="match status" value="1"/>
</dbReference>
<proteinExistence type="predicted"/>
<feature type="transmembrane region" description="Helical" evidence="2">
    <location>
        <begin position="55"/>
        <end position="72"/>
    </location>
</feature>